<sequence length="155" mass="17922">MLPRHQREVFKFPNVFVFEAAFFERREEVFFMDVLIAHDAEAETAVADVFYGLHRVRLMVFEVYGLLPVKGLCEFCEGVGGIARARQREAEGLRSRGLVKRFELVYLYQDVARVFKEARPLRCRHDALGGAVEYGDIHILLKFADSLAQMRLSHK</sequence>
<dbReference type="AlphaFoldDB" id="A0A645FEI9"/>
<protein>
    <submittedName>
        <fullName evidence="1">Uncharacterized protein</fullName>
    </submittedName>
</protein>
<dbReference type="EMBL" id="VSSQ01056986">
    <property type="protein sequence ID" value="MPN10803.1"/>
    <property type="molecule type" value="Genomic_DNA"/>
</dbReference>
<proteinExistence type="predicted"/>
<reference evidence="1" key="1">
    <citation type="submission" date="2019-08" db="EMBL/GenBank/DDBJ databases">
        <authorList>
            <person name="Kucharzyk K."/>
            <person name="Murdoch R.W."/>
            <person name="Higgins S."/>
            <person name="Loffler F."/>
        </authorList>
    </citation>
    <scope>NUCLEOTIDE SEQUENCE</scope>
</reference>
<name>A0A645FEI9_9ZZZZ</name>
<accession>A0A645FEI9</accession>
<comment type="caution">
    <text evidence="1">The sequence shown here is derived from an EMBL/GenBank/DDBJ whole genome shotgun (WGS) entry which is preliminary data.</text>
</comment>
<gene>
    <name evidence="1" type="ORF">SDC9_158100</name>
</gene>
<evidence type="ECO:0000313" key="1">
    <source>
        <dbReference type="EMBL" id="MPN10803.1"/>
    </source>
</evidence>
<organism evidence="1">
    <name type="scientific">bioreactor metagenome</name>
    <dbReference type="NCBI Taxonomy" id="1076179"/>
    <lineage>
        <taxon>unclassified sequences</taxon>
        <taxon>metagenomes</taxon>
        <taxon>ecological metagenomes</taxon>
    </lineage>
</organism>